<comment type="caution">
    <text evidence="4">The sequence shown here is derived from an EMBL/GenBank/DDBJ whole genome shotgun (WGS) entry which is preliminary data.</text>
</comment>
<evidence type="ECO:0000256" key="1">
    <source>
        <dbReference type="ARBA" id="ARBA00022574"/>
    </source>
</evidence>
<dbReference type="InterPro" id="IPR020472">
    <property type="entry name" value="WD40_PAC1"/>
</dbReference>
<proteinExistence type="predicted"/>
<keyword evidence="2" id="KW-0677">Repeat</keyword>
<feature type="repeat" description="WD" evidence="3">
    <location>
        <begin position="190"/>
        <end position="231"/>
    </location>
</feature>
<dbReference type="Gene3D" id="2.130.10.10">
    <property type="entry name" value="YVTN repeat-like/Quinoprotein amine dehydrogenase"/>
    <property type="match status" value="2"/>
</dbReference>
<dbReference type="PROSITE" id="PS50294">
    <property type="entry name" value="WD_REPEATS_REGION"/>
    <property type="match status" value="2"/>
</dbReference>
<dbReference type="PRINTS" id="PR00320">
    <property type="entry name" value="GPROTEINBRPT"/>
</dbReference>
<dbReference type="InterPro" id="IPR019775">
    <property type="entry name" value="WD40_repeat_CS"/>
</dbReference>
<dbReference type="CDD" id="cd00200">
    <property type="entry name" value="WD40"/>
    <property type="match status" value="1"/>
</dbReference>
<dbReference type="InterPro" id="IPR015943">
    <property type="entry name" value="WD40/YVTN_repeat-like_dom_sf"/>
</dbReference>
<dbReference type="Proteomes" id="UP001162131">
    <property type="component" value="Unassembled WGS sequence"/>
</dbReference>
<dbReference type="SUPFAM" id="SSF50978">
    <property type="entry name" value="WD40 repeat-like"/>
    <property type="match status" value="1"/>
</dbReference>
<organism evidence="4 5">
    <name type="scientific">Blepharisma stoltei</name>
    <dbReference type="NCBI Taxonomy" id="1481888"/>
    <lineage>
        <taxon>Eukaryota</taxon>
        <taxon>Sar</taxon>
        <taxon>Alveolata</taxon>
        <taxon>Ciliophora</taxon>
        <taxon>Postciliodesmatophora</taxon>
        <taxon>Heterotrichea</taxon>
        <taxon>Heterotrichida</taxon>
        <taxon>Blepharismidae</taxon>
        <taxon>Blepharisma</taxon>
    </lineage>
</organism>
<evidence type="ECO:0000313" key="4">
    <source>
        <dbReference type="EMBL" id="CAG9315333.1"/>
    </source>
</evidence>
<reference evidence="4" key="1">
    <citation type="submission" date="2021-09" db="EMBL/GenBank/DDBJ databases">
        <authorList>
            <consortium name="AG Swart"/>
            <person name="Singh M."/>
            <person name="Singh A."/>
            <person name="Seah K."/>
            <person name="Emmerich C."/>
        </authorList>
    </citation>
    <scope>NUCLEOTIDE SEQUENCE</scope>
    <source>
        <strain evidence="4">ATCC30299</strain>
    </source>
</reference>
<dbReference type="PANTHER" id="PTHR19848:SF8">
    <property type="entry name" value="F-BOX AND WD REPEAT DOMAIN CONTAINING 7"/>
    <property type="match status" value="1"/>
</dbReference>
<gene>
    <name evidence="4" type="ORF">BSTOLATCC_MIC13106</name>
</gene>
<keyword evidence="5" id="KW-1185">Reference proteome</keyword>
<feature type="repeat" description="WD" evidence="3">
    <location>
        <begin position="103"/>
        <end position="144"/>
    </location>
</feature>
<dbReference type="EMBL" id="CAJZBQ010000013">
    <property type="protein sequence ID" value="CAG9315333.1"/>
    <property type="molecule type" value="Genomic_DNA"/>
</dbReference>
<dbReference type="PROSITE" id="PS50082">
    <property type="entry name" value="WD_REPEATS_2"/>
    <property type="match status" value="3"/>
</dbReference>
<dbReference type="PANTHER" id="PTHR19848">
    <property type="entry name" value="WD40 REPEAT PROTEIN"/>
    <property type="match status" value="1"/>
</dbReference>
<dbReference type="SMART" id="SM00320">
    <property type="entry name" value="WD40"/>
    <property type="match status" value="7"/>
</dbReference>
<dbReference type="PROSITE" id="PS00678">
    <property type="entry name" value="WD_REPEATS_1"/>
    <property type="match status" value="1"/>
</dbReference>
<dbReference type="InterPro" id="IPR036322">
    <property type="entry name" value="WD40_repeat_dom_sf"/>
</dbReference>
<evidence type="ECO:0000313" key="5">
    <source>
        <dbReference type="Proteomes" id="UP001162131"/>
    </source>
</evidence>
<accession>A0AAU9IMP9</accession>
<keyword evidence="1 3" id="KW-0853">WD repeat</keyword>
<protein>
    <submittedName>
        <fullName evidence="4">Uncharacterized protein</fullName>
    </submittedName>
</protein>
<evidence type="ECO:0000256" key="3">
    <source>
        <dbReference type="PROSITE-ProRule" id="PRU00221"/>
    </source>
</evidence>
<dbReference type="Pfam" id="PF00400">
    <property type="entry name" value="WD40"/>
    <property type="match status" value="3"/>
</dbReference>
<sequence length="494" mass="56450">MKTRSKNISVLFRDGISQSHIKGVNRLQAFENHLFSAGRDGIVRQYDLNTLEIEHAYDRHIHWVSDIQIDATLGLLFSSSYDSTIAIWSLQSSEFATDPIRIIENHKDYIQTLKYIPSQRILYSGGQDYTLIRWEISNLDQIRSIKVLNTNGNSIWCIDADETGELIGMTFSNNTPKIMDTRGAKNFIDLKGHTDHARKIIISPDGRNCLTAGADKTIKLWDIGTHKVIESFHIHSDSVNALKMDWNTGTIFSGDRHGDVFKTEIISKTSEKVIENEFPVLDVLGINSDIWISDTNGDIKTIQSAETKTIKSLPHINKFEVCDNKKWIITKNSEGTVQTWNILTGESEKTENTFEEAVTAKNSGKATPSWFSVKIHLGSLMLEFSHSDSHMAEEDYNGKLINYGSVFMKRVFHHWLLKEEQKYREANPNAPQRISILNEGTSEIEKYVLILIQIAENIIESIYRCPINRLDTDENLPDIPMWVQRLIFSSKYKH</sequence>
<dbReference type="InterPro" id="IPR001680">
    <property type="entry name" value="WD40_rpt"/>
</dbReference>
<feature type="repeat" description="WD" evidence="3">
    <location>
        <begin position="57"/>
        <end position="98"/>
    </location>
</feature>
<name>A0AAU9IMP9_9CILI</name>
<dbReference type="AlphaFoldDB" id="A0AAU9IMP9"/>
<evidence type="ECO:0000256" key="2">
    <source>
        <dbReference type="ARBA" id="ARBA00022737"/>
    </source>
</evidence>